<evidence type="ECO:0000256" key="7">
    <source>
        <dbReference type="ARBA" id="ARBA00022806"/>
    </source>
</evidence>
<keyword evidence="4" id="KW-0547">Nucleotide-binding</keyword>
<dbReference type="FunFam" id="3.40.50.300:FF:000431">
    <property type="entry name" value="Regulator of telomere elongation helicase 1"/>
    <property type="match status" value="1"/>
</dbReference>
<dbReference type="SMART" id="SM00491">
    <property type="entry name" value="HELICc2"/>
    <property type="match status" value="1"/>
</dbReference>
<evidence type="ECO:0000256" key="14">
    <source>
        <dbReference type="ARBA" id="ARBA00023242"/>
    </source>
</evidence>
<proteinExistence type="predicted"/>
<evidence type="ECO:0000256" key="6">
    <source>
        <dbReference type="ARBA" id="ARBA00022801"/>
    </source>
</evidence>
<dbReference type="InterPro" id="IPR057498">
    <property type="entry name" value="Rtel1_ARCH"/>
</dbReference>
<evidence type="ECO:0000256" key="13">
    <source>
        <dbReference type="ARBA" id="ARBA00023235"/>
    </source>
</evidence>
<evidence type="ECO:0000256" key="5">
    <source>
        <dbReference type="ARBA" id="ARBA00022763"/>
    </source>
</evidence>
<evidence type="ECO:0000256" key="2">
    <source>
        <dbReference type="ARBA" id="ARBA00022485"/>
    </source>
</evidence>
<dbReference type="PROSITE" id="PS51193">
    <property type="entry name" value="HELICASE_ATP_BIND_2"/>
    <property type="match status" value="1"/>
</dbReference>
<dbReference type="PANTHER" id="PTHR11472">
    <property type="entry name" value="DNA REPAIR DEAD HELICASE RAD3/XP-D SUBFAMILY MEMBER"/>
    <property type="match status" value="1"/>
</dbReference>
<dbReference type="InterPro" id="IPR014001">
    <property type="entry name" value="Helicase_ATP-bd"/>
</dbReference>
<keyword evidence="2" id="KW-0004">4Fe-4S</keyword>
<dbReference type="AlphaFoldDB" id="A0AAN9YB99"/>
<dbReference type="GO" id="GO:0045910">
    <property type="term" value="P:negative regulation of DNA recombination"/>
    <property type="evidence" value="ECO:0007669"/>
    <property type="project" value="TreeGrafter"/>
</dbReference>
<feature type="domain" description="Helicase ATP-binding" evidence="17">
    <location>
        <begin position="7"/>
        <end position="300"/>
    </location>
</feature>
<keyword evidence="5" id="KW-0227">DNA damage</keyword>
<dbReference type="PANTHER" id="PTHR11472:SF34">
    <property type="entry name" value="REGULATOR OF TELOMERE ELONGATION HELICASE 1"/>
    <property type="match status" value="1"/>
</dbReference>
<accession>A0AAN9YB99</accession>
<dbReference type="InterPro" id="IPR010614">
    <property type="entry name" value="RAD3-like_helicase_DEAD"/>
</dbReference>
<evidence type="ECO:0000256" key="1">
    <source>
        <dbReference type="ARBA" id="ARBA00004123"/>
    </source>
</evidence>
<dbReference type="InterPro" id="IPR006555">
    <property type="entry name" value="ATP-dep_Helicase_C"/>
</dbReference>
<dbReference type="SUPFAM" id="SSF52540">
    <property type="entry name" value="P-loop containing nucleoside triphosphate hydrolases"/>
    <property type="match status" value="1"/>
</dbReference>
<keyword evidence="13" id="KW-0413">Isomerase</keyword>
<dbReference type="GO" id="GO:0003678">
    <property type="term" value="F:DNA helicase activity"/>
    <property type="evidence" value="ECO:0007669"/>
    <property type="project" value="InterPro"/>
</dbReference>
<comment type="caution">
    <text evidence="18">The sequence shown here is derived from an EMBL/GenBank/DDBJ whole genome shotgun (WGS) entry which is preliminary data.</text>
</comment>
<evidence type="ECO:0000256" key="3">
    <source>
        <dbReference type="ARBA" id="ARBA00022723"/>
    </source>
</evidence>
<evidence type="ECO:0000256" key="16">
    <source>
        <dbReference type="ARBA" id="ARBA00073810"/>
    </source>
</evidence>
<dbReference type="Pfam" id="PF06733">
    <property type="entry name" value="DEAD_2"/>
    <property type="match status" value="1"/>
</dbReference>
<keyword evidence="19" id="KW-1185">Reference proteome</keyword>
<sequence>MPEIEIRNVTVDFPYEPYDIQKDYMEKVIECLQNKTNGVLESPTGTGKTLSLLCSSLAWLCATRAASQISALSERIKDDKLLSSLENKLQLQSGGSSNSWNEVTLYSRKVVYASRTHSQLNQVMLELKKTAYRHVKVGVLGSRDQLCIHPKVSKEPTTSAKIHMCKTLTSSRSCPYYNNIDTKIQNPLFQEDRLVDIEDLVKKGKQTQCCPYYASRELQNDANILFTPYNYLLDSKTRRTQDMKLNDNVIILDEAHNVEKVCEESSSSHISSTVLAICITEITSVMKLFHSEVEQSAYIDSNLPKDFTADELILLKTIFMIIEKAIDEIELPDKKSKTFPGSYIFDILKKAEITPGTMHSLLDTLNKVCQFLLTVNDSQMHQKGNGLSRFADFLEVVFNSLGPQHSTETTDSNFKLHVEVEVVRPNKGNSWSTSHVTEAGGKVLNFWCFNPGFGMRALLNQGVHSIILTSGTLSPLAATISEIGIPVDVQLSNKHIIKADQISAVVVERGPANTELKCVYANRTNEKYLTDLGQACLNFYRTIPGGVLVFFPSYPFLKSCIEFWQENGTWNRMATVKSIFVEPQKKDELKSIMEEYYKMVNERGASLLAVCRGKVSEGLDFADARARAVLVIGLPYPPLNDPKVVLKREYLDSGKKNKLSTLDGNEWYQLEAMRAVNQAIGRVIRHGKDHGAIIFCDCRFSYPNNIKSLSLWLQSHIKPKLGFGQALKNVNTFFRSWKDVPNYVYTIDTGGPSAISYQSGHVLPAQKLAPAAPSAPSNVDLKKFYENSKPSTSKTSDPPLPNLKRKSFLEDLEESGNVKQVVEEKLISAVKAAPVVKKPEFSIPLQQNVKKRKLHVVPVKFDSSTTETFSIVKFTEKLQKNLTKEQMGKFKTATSQYRSTNDCDSFIMAMSILFLPGGNVNLHSLYKG</sequence>
<evidence type="ECO:0000259" key="17">
    <source>
        <dbReference type="PROSITE" id="PS51193"/>
    </source>
</evidence>
<dbReference type="GO" id="GO:0016818">
    <property type="term" value="F:hydrolase activity, acting on acid anhydrides, in phosphorus-containing anhydrides"/>
    <property type="evidence" value="ECO:0007669"/>
    <property type="project" value="InterPro"/>
</dbReference>
<keyword evidence="12" id="KW-0234">DNA repair</keyword>
<dbReference type="GO" id="GO:0010569">
    <property type="term" value="P:regulation of double-strand break repair via homologous recombination"/>
    <property type="evidence" value="ECO:0007669"/>
    <property type="project" value="TreeGrafter"/>
</dbReference>
<dbReference type="InterPro" id="IPR013020">
    <property type="entry name" value="Rad3/Chl1-like"/>
</dbReference>
<keyword evidence="6" id="KW-0378">Hydrolase</keyword>
<reference evidence="18 19" key="1">
    <citation type="submission" date="2024-03" db="EMBL/GenBank/DDBJ databases">
        <title>Adaptation during the transition from Ophiocordyceps entomopathogen to insect associate is accompanied by gene loss and intensified selection.</title>
        <authorList>
            <person name="Ward C.M."/>
            <person name="Onetto C.A."/>
            <person name="Borneman A.R."/>
        </authorList>
    </citation>
    <scope>NUCLEOTIDE SEQUENCE [LARGE SCALE GENOMIC DNA]</scope>
    <source>
        <strain evidence="18">AWRI1</strain>
        <tissue evidence="18">Single Adult Female</tissue>
    </source>
</reference>
<evidence type="ECO:0000313" key="18">
    <source>
        <dbReference type="EMBL" id="KAK7604505.1"/>
    </source>
</evidence>
<dbReference type="EMBL" id="JBBCAQ010000003">
    <property type="protein sequence ID" value="KAK7604505.1"/>
    <property type="molecule type" value="Genomic_DNA"/>
</dbReference>
<dbReference type="GO" id="GO:0070182">
    <property type="term" value="F:DNA polymerase binding"/>
    <property type="evidence" value="ECO:0007669"/>
    <property type="project" value="TreeGrafter"/>
</dbReference>
<evidence type="ECO:0000256" key="12">
    <source>
        <dbReference type="ARBA" id="ARBA00023204"/>
    </source>
</evidence>
<dbReference type="SMART" id="SM00487">
    <property type="entry name" value="DEXDc"/>
    <property type="match status" value="1"/>
</dbReference>
<keyword evidence="14" id="KW-0539">Nucleus</keyword>
<dbReference type="GO" id="GO:0005524">
    <property type="term" value="F:ATP binding"/>
    <property type="evidence" value="ECO:0007669"/>
    <property type="project" value="UniProtKB-KW"/>
</dbReference>
<evidence type="ECO:0000256" key="10">
    <source>
        <dbReference type="ARBA" id="ARBA00023014"/>
    </source>
</evidence>
<dbReference type="Pfam" id="PF23109">
    <property type="entry name" value="ARCH_RTEL1"/>
    <property type="match status" value="1"/>
</dbReference>
<dbReference type="InterPro" id="IPR027417">
    <property type="entry name" value="P-loop_NTPase"/>
</dbReference>
<gene>
    <name evidence="18" type="ORF">V9T40_005691</name>
</gene>
<keyword evidence="9" id="KW-0408">Iron</keyword>
<comment type="catalytic activity">
    <reaction evidence="15">
        <text>ATP + H2O = ADP + phosphate + H(+)</text>
        <dbReference type="Rhea" id="RHEA:13065"/>
        <dbReference type="ChEBI" id="CHEBI:15377"/>
        <dbReference type="ChEBI" id="CHEBI:15378"/>
        <dbReference type="ChEBI" id="CHEBI:30616"/>
        <dbReference type="ChEBI" id="CHEBI:43474"/>
        <dbReference type="ChEBI" id="CHEBI:456216"/>
    </reaction>
</comment>
<evidence type="ECO:0000256" key="15">
    <source>
        <dbReference type="ARBA" id="ARBA00049360"/>
    </source>
</evidence>
<dbReference type="Gene3D" id="3.40.50.300">
    <property type="entry name" value="P-loop containing nucleotide triphosphate hydrolases"/>
    <property type="match status" value="2"/>
</dbReference>
<dbReference type="GO" id="GO:0051539">
    <property type="term" value="F:4 iron, 4 sulfur cluster binding"/>
    <property type="evidence" value="ECO:0007669"/>
    <property type="project" value="UniProtKB-KW"/>
</dbReference>
<keyword evidence="8" id="KW-0067">ATP-binding</keyword>
<dbReference type="CDD" id="cd18788">
    <property type="entry name" value="SF2_C_XPD"/>
    <property type="match status" value="1"/>
</dbReference>
<comment type="subcellular location">
    <subcellularLocation>
        <location evidence="1">Nucleus</location>
    </subcellularLocation>
</comment>
<dbReference type="InterPro" id="IPR014013">
    <property type="entry name" value="Helic_SF1/SF2_ATP-bd_DinG/Rad3"/>
</dbReference>
<keyword evidence="11" id="KW-0238">DNA-binding</keyword>
<evidence type="ECO:0000256" key="11">
    <source>
        <dbReference type="ARBA" id="ARBA00023125"/>
    </source>
</evidence>
<dbReference type="GO" id="GO:1904430">
    <property type="term" value="P:negative regulation of t-circle formation"/>
    <property type="evidence" value="ECO:0007669"/>
    <property type="project" value="TreeGrafter"/>
</dbReference>
<evidence type="ECO:0000256" key="8">
    <source>
        <dbReference type="ARBA" id="ARBA00022840"/>
    </source>
</evidence>
<dbReference type="GO" id="GO:0006281">
    <property type="term" value="P:DNA repair"/>
    <property type="evidence" value="ECO:0007669"/>
    <property type="project" value="UniProtKB-KW"/>
</dbReference>
<evidence type="ECO:0000256" key="4">
    <source>
        <dbReference type="ARBA" id="ARBA00022741"/>
    </source>
</evidence>
<keyword evidence="10" id="KW-0411">Iron-sulfur</keyword>
<dbReference type="SMART" id="SM00488">
    <property type="entry name" value="DEXDc2"/>
    <property type="match status" value="1"/>
</dbReference>
<name>A0AAN9YB99_9HEMI</name>
<keyword evidence="7" id="KW-0347">Helicase</keyword>
<evidence type="ECO:0000256" key="9">
    <source>
        <dbReference type="ARBA" id="ARBA00023004"/>
    </source>
</evidence>
<dbReference type="Proteomes" id="UP001367676">
    <property type="component" value="Unassembled WGS sequence"/>
</dbReference>
<protein>
    <recommendedName>
        <fullName evidence="16">Regulator of telomere elongation helicase 1 homolog</fullName>
    </recommendedName>
</protein>
<dbReference type="Pfam" id="PF13307">
    <property type="entry name" value="Helicase_C_2"/>
    <property type="match status" value="1"/>
</dbReference>
<dbReference type="GO" id="GO:0046872">
    <property type="term" value="F:metal ion binding"/>
    <property type="evidence" value="ECO:0007669"/>
    <property type="project" value="UniProtKB-KW"/>
</dbReference>
<dbReference type="GO" id="GO:0003677">
    <property type="term" value="F:DNA binding"/>
    <property type="evidence" value="ECO:0007669"/>
    <property type="project" value="UniProtKB-KW"/>
</dbReference>
<dbReference type="GO" id="GO:0090657">
    <property type="term" value="P:telomeric loop disassembly"/>
    <property type="evidence" value="ECO:0007669"/>
    <property type="project" value="TreeGrafter"/>
</dbReference>
<dbReference type="GO" id="GO:0005634">
    <property type="term" value="C:nucleus"/>
    <property type="evidence" value="ECO:0007669"/>
    <property type="project" value="UniProtKB-SubCell"/>
</dbReference>
<dbReference type="NCBIfam" id="TIGR00604">
    <property type="entry name" value="rad3"/>
    <property type="match status" value="1"/>
</dbReference>
<keyword evidence="3" id="KW-0479">Metal-binding</keyword>
<organism evidence="18 19">
    <name type="scientific">Parthenolecanium corni</name>
    <dbReference type="NCBI Taxonomy" id="536013"/>
    <lineage>
        <taxon>Eukaryota</taxon>
        <taxon>Metazoa</taxon>
        <taxon>Ecdysozoa</taxon>
        <taxon>Arthropoda</taxon>
        <taxon>Hexapoda</taxon>
        <taxon>Insecta</taxon>
        <taxon>Pterygota</taxon>
        <taxon>Neoptera</taxon>
        <taxon>Paraneoptera</taxon>
        <taxon>Hemiptera</taxon>
        <taxon>Sternorrhyncha</taxon>
        <taxon>Coccoidea</taxon>
        <taxon>Coccidae</taxon>
        <taxon>Parthenolecanium</taxon>
    </lineage>
</organism>
<dbReference type="InterPro" id="IPR006554">
    <property type="entry name" value="Helicase-like_DEXD_c2"/>
</dbReference>
<evidence type="ECO:0000313" key="19">
    <source>
        <dbReference type="Proteomes" id="UP001367676"/>
    </source>
</evidence>
<dbReference type="InterPro" id="IPR045028">
    <property type="entry name" value="DinG/Rad3-like"/>
</dbReference>